<protein>
    <submittedName>
        <fullName evidence="1">Unplaced genomic scaffold scaffold_91, whole genome shotgun sequence</fullName>
    </submittedName>
</protein>
<gene>
    <name evidence="1" type="ORF">PISMIDRAFT_106740</name>
</gene>
<proteinExistence type="predicted"/>
<keyword evidence="2" id="KW-1185">Reference proteome</keyword>
<dbReference type="Proteomes" id="UP000054018">
    <property type="component" value="Unassembled WGS sequence"/>
</dbReference>
<reference evidence="1 2" key="1">
    <citation type="submission" date="2014-04" db="EMBL/GenBank/DDBJ databases">
        <authorList>
            <consortium name="DOE Joint Genome Institute"/>
            <person name="Kuo A."/>
            <person name="Kohler A."/>
            <person name="Costa M.D."/>
            <person name="Nagy L.G."/>
            <person name="Floudas D."/>
            <person name="Copeland A."/>
            <person name="Barry K.W."/>
            <person name="Cichocki N."/>
            <person name="Veneault-Fourrey C."/>
            <person name="LaButti K."/>
            <person name="Lindquist E.A."/>
            <person name="Lipzen A."/>
            <person name="Lundell T."/>
            <person name="Morin E."/>
            <person name="Murat C."/>
            <person name="Sun H."/>
            <person name="Tunlid A."/>
            <person name="Henrissat B."/>
            <person name="Grigoriev I.V."/>
            <person name="Hibbett D.S."/>
            <person name="Martin F."/>
            <person name="Nordberg H.P."/>
            <person name="Cantor M.N."/>
            <person name="Hua S.X."/>
        </authorList>
    </citation>
    <scope>NUCLEOTIDE SEQUENCE [LARGE SCALE GENOMIC DNA]</scope>
    <source>
        <strain evidence="1 2">441</strain>
    </source>
</reference>
<evidence type="ECO:0000313" key="1">
    <source>
        <dbReference type="EMBL" id="KIK19902.1"/>
    </source>
</evidence>
<feature type="non-terminal residue" evidence="1">
    <location>
        <position position="1"/>
    </location>
</feature>
<name>A0A0C9ZBQ3_9AGAM</name>
<dbReference type="OrthoDB" id="2628656at2759"/>
<accession>A0A0C9ZBQ3</accession>
<dbReference type="HOGENOM" id="CLU_2948248_0_0_1"/>
<sequence>GSVHLIVDGWRAPFAYSYLGVIVCWYADGKIWQMTLEFLWSVAIHPSNHSHLWYCICKSL</sequence>
<organism evidence="1 2">
    <name type="scientific">Pisolithus microcarpus 441</name>
    <dbReference type="NCBI Taxonomy" id="765257"/>
    <lineage>
        <taxon>Eukaryota</taxon>
        <taxon>Fungi</taxon>
        <taxon>Dikarya</taxon>
        <taxon>Basidiomycota</taxon>
        <taxon>Agaricomycotina</taxon>
        <taxon>Agaricomycetes</taxon>
        <taxon>Agaricomycetidae</taxon>
        <taxon>Boletales</taxon>
        <taxon>Sclerodermatineae</taxon>
        <taxon>Pisolithaceae</taxon>
        <taxon>Pisolithus</taxon>
    </lineage>
</organism>
<dbReference type="EMBL" id="KN833775">
    <property type="protein sequence ID" value="KIK19902.1"/>
    <property type="molecule type" value="Genomic_DNA"/>
</dbReference>
<reference evidence="2" key="2">
    <citation type="submission" date="2015-01" db="EMBL/GenBank/DDBJ databases">
        <title>Evolutionary Origins and Diversification of the Mycorrhizal Mutualists.</title>
        <authorList>
            <consortium name="DOE Joint Genome Institute"/>
            <consortium name="Mycorrhizal Genomics Consortium"/>
            <person name="Kohler A."/>
            <person name="Kuo A."/>
            <person name="Nagy L.G."/>
            <person name="Floudas D."/>
            <person name="Copeland A."/>
            <person name="Barry K.W."/>
            <person name="Cichocki N."/>
            <person name="Veneault-Fourrey C."/>
            <person name="LaButti K."/>
            <person name="Lindquist E.A."/>
            <person name="Lipzen A."/>
            <person name="Lundell T."/>
            <person name="Morin E."/>
            <person name="Murat C."/>
            <person name="Riley R."/>
            <person name="Ohm R."/>
            <person name="Sun H."/>
            <person name="Tunlid A."/>
            <person name="Henrissat B."/>
            <person name="Grigoriev I.V."/>
            <person name="Hibbett D.S."/>
            <person name="Martin F."/>
        </authorList>
    </citation>
    <scope>NUCLEOTIDE SEQUENCE [LARGE SCALE GENOMIC DNA]</scope>
    <source>
        <strain evidence="2">441</strain>
    </source>
</reference>
<evidence type="ECO:0000313" key="2">
    <source>
        <dbReference type="Proteomes" id="UP000054018"/>
    </source>
</evidence>
<dbReference type="AlphaFoldDB" id="A0A0C9ZBQ3"/>